<evidence type="ECO:0000313" key="2">
    <source>
        <dbReference type="EMBL" id="EGH33081.1"/>
    </source>
</evidence>
<feature type="compositionally biased region" description="Polar residues" evidence="1">
    <location>
        <begin position="43"/>
        <end position="61"/>
    </location>
</feature>
<reference evidence="2 3" key="1">
    <citation type="journal article" date="2011" name="PLoS Pathog.">
        <title>Dynamic evolution of pathogenicity revealed by sequencing and comparative genomics of 19 Pseudomonas syringae isolates.</title>
        <authorList>
            <person name="Baltrus D.A."/>
            <person name="Nishimura M.T."/>
            <person name="Romanchuk A."/>
            <person name="Chang J.H."/>
            <person name="Mukhtar M.S."/>
            <person name="Cherkis K."/>
            <person name="Roach J."/>
            <person name="Grant S.R."/>
            <person name="Jones C.D."/>
            <person name="Dangl J.L."/>
        </authorList>
    </citation>
    <scope>NUCLEOTIDE SEQUENCE [LARGE SCALE GENOMIC DNA]</scope>
    <source>
        <strain evidence="3">M301072PT</strain>
    </source>
</reference>
<evidence type="ECO:0000256" key="1">
    <source>
        <dbReference type="SAM" id="MobiDB-lite"/>
    </source>
</evidence>
<comment type="caution">
    <text evidence="2">The sequence shown here is derived from an EMBL/GenBank/DDBJ whole genome shotgun (WGS) entry which is preliminary data.</text>
</comment>
<proteinExistence type="predicted"/>
<organism evidence="2 3">
    <name type="scientific">Pseudomonas syringae pv. japonica str. M301072</name>
    <dbReference type="NCBI Taxonomy" id="629262"/>
    <lineage>
        <taxon>Bacteria</taxon>
        <taxon>Pseudomonadati</taxon>
        <taxon>Pseudomonadota</taxon>
        <taxon>Gammaproteobacteria</taxon>
        <taxon>Pseudomonadales</taxon>
        <taxon>Pseudomonadaceae</taxon>
        <taxon>Pseudomonas</taxon>
        <taxon>Pseudomonas syringae</taxon>
    </lineage>
</organism>
<dbReference type="EMBL" id="AEAH01001429">
    <property type="protein sequence ID" value="EGH33081.1"/>
    <property type="molecule type" value="Genomic_DNA"/>
</dbReference>
<dbReference type="Proteomes" id="UP000004471">
    <property type="component" value="Unassembled WGS sequence"/>
</dbReference>
<feature type="region of interest" description="Disordered" evidence="1">
    <location>
        <begin position="40"/>
        <end position="61"/>
    </location>
</feature>
<sequence>MKVNLMPASTAPKGLKLPASCCMRSAGNHQASYEAAIRENPANAETTPAYQSETGNNTGQSRHQARLLVSFSKYWARGRTLKVLFLKNPPAALTAPIVEAASKWLPHINLKFEFVTDGARDIRI</sequence>
<accession>F3FS89</accession>
<protein>
    <submittedName>
        <fullName evidence="2">Uncharacterized protein</fullName>
    </submittedName>
</protein>
<gene>
    <name evidence="2" type="ORF">PSYJA_30666</name>
</gene>
<name>F3FS89_PSESX</name>
<evidence type="ECO:0000313" key="3">
    <source>
        <dbReference type="Proteomes" id="UP000004471"/>
    </source>
</evidence>
<feature type="non-terminal residue" evidence="2">
    <location>
        <position position="124"/>
    </location>
</feature>
<dbReference type="AlphaFoldDB" id="F3FS89"/>
<dbReference type="HOGENOM" id="CLU_2008818_0_0_6"/>